<evidence type="ECO:0000313" key="3">
    <source>
        <dbReference type="Proteomes" id="UP001461498"/>
    </source>
</evidence>
<sequence length="500" mass="55536">MEDFDSGWDEPPSSLDSEIMNNFDISEAMNAFEQSELHQQVLDMSDDPTIYAQNITSLSTPGNKEATNSVDCTSLSSEIFLATRLLHDETLDSTTLNTLAHTDSSSYNDSQNVNYLAGSSLVNEIPPDAVDSIGLPHREALDSAFLYSSFERLNSEKQDYDEECSNKSWTESFPPSEIMPAPVQAIPRKKMVEKKPRERKRRIVKDIKKKSISMENTIEEVIKNSMGDCSNSDSTDSSMLKSEISSNSSEIGLKNPLLSSALQSNTEVSLNALKSNTEVRLNALLNNTEVSLNALQSNTEVRLNALLNNTEVSINALQSNTEVSLKNPSELRLKHPILSNTLQNSTEVRLKNPLLSSALQNSTEVSLKNLHLESKNNVEISSKLQSPPLLEPSKIKTEVPPLTSNSPPLSTQTFSINSGIDDEFLIPSTSGLSNIQKKVGRRVPSYLKMYRLRDDKYPDVFSCKHCFGIYTTLDAGIFHPCLKKRRGRRPKLLQDCVVPS</sequence>
<dbReference type="AlphaFoldDB" id="A0AAW1D4F6"/>
<organism evidence="2 3">
    <name type="scientific">Rhynocoris fuscipes</name>
    <dbReference type="NCBI Taxonomy" id="488301"/>
    <lineage>
        <taxon>Eukaryota</taxon>
        <taxon>Metazoa</taxon>
        <taxon>Ecdysozoa</taxon>
        <taxon>Arthropoda</taxon>
        <taxon>Hexapoda</taxon>
        <taxon>Insecta</taxon>
        <taxon>Pterygota</taxon>
        <taxon>Neoptera</taxon>
        <taxon>Paraneoptera</taxon>
        <taxon>Hemiptera</taxon>
        <taxon>Heteroptera</taxon>
        <taxon>Panheteroptera</taxon>
        <taxon>Cimicomorpha</taxon>
        <taxon>Reduviidae</taxon>
        <taxon>Harpactorinae</taxon>
        <taxon>Harpactorini</taxon>
        <taxon>Rhynocoris</taxon>
    </lineage>
</organism>
<gene>
    <name evidence="2" type="ORF">O3M35_009105</name>
</gene>
<evidence type="ECO:0000256" key="1">
    <source>
        <dbReference type="SAM" id="MobiDB-lite"/>
    </source>
</evidence>
<dbReference type="EMBL" id="JAPXFL010000006">
    <property type="protein sequence ID" value="KAK9504938.1"/>
    <property type="molecule type" value="Genomic_DNA"/>
</dbReference>
<evidence type="ECO:0000313" key="2">
    <source>
        <dbReference type="EMBL" id="KAK9504938.1"/>
    </source>
</evidence>
<dbReference type="Proteomes" id="UP001461498">
    <property type="component" value="Unassembled WGS sequence"/>
</dbReference>
<comment type="caution">
    <text evidence="2">The sequence shown here is derived from an EMBL/GenBank/DDBJ whole genome shotgun (WGS) entry which is preliminary data.</text>
</comment>
<reference evidence="2 3" key="1">
    <citation type="submission" date="2022-12" db="EMBL/GenBank/DDBJ databases">
        <title>Chromosome-level genome assembly of true bugs.</title>
        <authorList>
            <person name="Ma L."/>
            <person name="Li H."/>
        </authorList>
    </citation>
    <scope>NUCLEOTIDE SEQUENCE [LARGE SCALE GENOMIC DNA]</scope>
    <source>
        <strain evidence="2">Lab_2022b</strain>
    </source>
</reference>
<keyword evidence="3" id="KW-1185">Reference proteome</keyword>
<name>A0AAW1D4F6_9HEMI</name>
<feature type="region of interest" description="Disordered" evidence="1">
    <location>
        <begin position="389"/>
        <end position="408"/>
    </location>
</feature>
<proteinExistence type="predicted"/>
<protein>
    <submittedName>
        <fullName evidence="2">Uncharacterized protein</fullName>
    </submittedName>
</protein>
<accession>A0AAW1D4F6</accession>